<reference evidence="1 2" key="1">
    <citation type="journal article" date="2019" name="Nat. Microbiol.">
        <title>Expanding anaerobic alkane metabolism in the domain of Archaea.</title>
        <authorList>
            <person name="Wang Y."/>
            <person name="Wegener G."/>
            <person name="Hou J."/>
            <person name="Wang F."/>
            <person name="Xiao X."/>
        </authorList>
    </citation>
    <scope>NUCLEOTIDE SEQUENCE [LARGE SCALE GENOMIC DNA]</scope>
    <source>
        <strain evidence="1">WYZ-LMO10</strain>
    </source>
</reference>
<proteinExistence type="predicted"/>
<comment type="caution">
    <text evidence="1">The sequence shown here is derived from an EMBL/GenBank/DDBJ whole genome shotgun (WGS) entry which is preliminary data.</text>
</comment>
<accession>A0A523BAD3</accession>
<dbReference type="EMBL" id="QNVH01000052">
    <property type="protein sequence ID" value="TDA37907.1"/>
    <property type="molecule type" value="Genomic_DNA"/>
</dbReference>
<evidence type="ECO:0000313" key="1">
    <source>
        <dbReference type="EMBL" id="TDA37907.1"/>
    </source>
</evidence>
<dbReference type="AlphaFoldDB" id="A0A523BAD3"/>
<name>A0A523BAD3_9CREN</name>
<dbReference type="Proteomes" id="UP000315399">
    <property type="component" value="Unassembled WGS sequence"/>
</dbReference>
<sequence length="268" mass="28791">MERALVTLTPSEAKRLIGRAVAAMEPVRNALKNGTVVICLGTTNAFVAEEVMGAEIKEKGKFAIGIITSRGTCITNPSSRLKELVIREGKLTELSMKDVLNDLGPNDVFIKGANAIDPFGNAGVFMGSQSGGTLGMSIGVLLSRGVKIIVPVSLEKLIPYSIWEIVPRVGNRKFRYAMKMPVGMMPLPGEVVTEVEAFNILFGCECYPIGGGGINGGEGGKCYLLEGENLESAWKEVIKVKGESSVVAEEEDCKDCNIQCWRFAKIDA</sequence>
<gene>
    <name evidence="1" type="ORF">DSO08_05000</name>
</gene>
<evidence type="ECO:0000313" key="2">
    <source>
        <dbReference type="Proteomes" id="UP000315399"/>
    </source>
</evidence>
<protein>
    <submittedName>
        <fullName evidence="1">Uncharacterized protein</fullName>
    </submittedName>
</protein>
<organism evidence="1 2">
    <name type="scientific">Thermoproteota archaeon</name>
    <dbReference type="NCBI Taxonomy" id="2056631"/>
    <lineage>
        <taxon>Archaea</taxon>
        <taxon>Thermoproteota</taxon>
    </lineage>
</organism>